<dbReference type="OrthoDB" id="438545at2759"/>
<protein>
    <recommendedName>
        <fullName evidence="7">Amino acid transporter transmembrane domain-containing protein</fullName>
    </recommendedName>
</protein>
<feature type="domain" description="Amino acid transporter transmembrane" evidence="7">
    <location>
        <begin position="67"/>
        <end position="173"/>
    </location>
</feature>
<evidence type="ECO:0000256" key="6">
    <source>
        <dbReference type="SAM" id="Phobius"/>
    </source>
</evidence>
<feature type="region of interest" description="Disordered" evidence="5">
    <location>
        <begin position="40"/>
        <end position="62"/>
    </location>
</feature>
<keyword evidence="2 6" id="KW-0812">Transmembrane</keyword>
<evidence type="ECO:0000256" key="4">
    <source>
        <dbReference type="ARBA" id="ARBA00023136"/>
    </source>
</evidence>
<dbReference type="EMBL" id="KQ426065">
    <property type="protein sequence ID" value="KOF68697.1"/>
    <property type="molecule type" value="Genomic_DNA"/>
</dbReference>
<evidence type="ECO:0000256" key="5">
    <source>
        <dbReference type="SAM" id="MobiDB-lite"/>
    </source>
</evidence>
<evidence type="ECO:0000259" key="7">
    <source>
        <dbReference type="Pfam" id="PF01490"/>
    </source>
</evidence>
<dbReference type="AlphaFoldDB" id="A0A0L8FVJ1"/>
<name>A0A0L8FVJ1_OCTBM</name>
<reference evidence="8" key="1">
    <citation type="submission" date="2015-07" db="EMBL/GenBank/DDBJ databases">
        <title>MeaNS - Measles Nucleotide Surveillance Program.</title>
        <authorList>
            <person name="Tran T."/>
            <person name="Druce J."/>
        </authorList>
    </citation>
    <scope>NUCLEOTIDE SEQUENCE</scope>
    <source>
        <strain evidence="8">UCB-OBI-ISO-001</strain>
        <tissue evidence="8">Gonad</tissue>
    </source>
</reference>
<dbReference type="GO" id="GO:0016020">
    <property type="term" value="C:membrane"/>
    <property type="evidence" value="ECO:0007669"/>
    <property type="project" value="UniProtKB-SubCell"/>
</dbReference>
<evidence type="ECO:0000256" key="1">
    <source>
        <dbReference type="ARBA" id="ARBA00004141"/>
    </source>
</evidence>
<proteinExistence type="predicted"/>
<dbReference type="STRING" id="37653.A0A0L8FVJ1"/>
<feature type="transmembrane region" description="Helical" evidence="6">
    <location>
        <begin position="98"/>
        <end position="122"/>
    </location>
</feature>
<dbReference type="InterPro" id="IPR013057">
    <property type="entry name" value="AA_transpt_TM"/>
</dbReference>
<dbReference type="PANTHER" id="PTHR22950">
    <property type="entry name" value="AMINO ACID TRANSPORTER"/>
    <property type="match status" value="1"/>
</dbReference>
<accession>A0A0L8FVJ1</accession>
<keyword evidence="3 6" id="KW-1133">Transmembrane helix</keyword>
<feature type="transmembrane region" description="Helical" evidence="6">
    <location>
        <begin position="143"/>
        <end position="166"/>
    </location>
</feature>
<gene>
    <name evidence="8" type="ORF">OCBIM_22006661mg</name>
</gene>
<evidence type="ECO:0000313" key="8">
    <source>
        <dbReference type="EMBL" id="KOF68697.1"/>
    </source>
</evidence>
<keyword evidence="4 6" id="KW-0472">Membrane</keyword>
<dbReference type="PANTHER" id="PTHR22950:SF652">
    <property type="entry name" value="TRANSMEMBRANE AMINO ACID TRANSPORTER FAMILY PROTEIN"/>
    <property type="match status" value="1"/>
</dbReference>
<evidence type="ECO:0000256" key="2">
    <source>
        <dbReference type="ARBA" id="ARBA00022692"/>
    </source>
</evidence>
<dbReference type="Pfam" id="PF01490">
    <property type="entry name" value="Aa_trans"/>
    <property type="match status" value="1"/>
</dbReference>
<comment type="subcellular location">
    <subcellularLocation>
        <location evidence="1">Membrane</location>
        <topology evidence="1">Multi-pass membrane protein</topology>
    </subcellularLocation>
</comment>
<organism evidence="8">
    <name type="scientific">Octopus bimaculoides</name>
    <name type="common">California two-spotted octopus</name>
    <dbReference type="NCBI Taxonomy" id="37653"/>
    <lineage>
        <taxon>Eukaryota</taxon>
        <taxon>Metazoa</taxon>
        <taxon>Spiralia</taxon>
        <taxon>Lophotrochozoa</taxon>
        <taxon>Mollusca</taxon>
        <taxon>Cephalopoda</taxon>
        <taxon>Coleoidea</taxon>
        <taxon>Octopodiformes</taxon>
        <taxon>Octopoda</taxon>
        <taxon>Incirrata</taxon>
        <taxon>Octopodidae</taxon>
        <taxon>Octopus</taxon>
    </lineage>
</organism>
<feature type="transmembrane region" description="Helical" evidence="6">
    <location>
        <begin position="68"/>
        <end position="86"/>
    </location>
</feature>
<evidence type="ECO:0000256" key="3">
    <source>
        <dbReference type="ARBA" id="ARBA00022989"/>
    </source>
</evidence>
<sequence>MSEKSHILHNSEKVRNSGFNEQSNFYRSVDKDLNACNNSSISTTNDDSSSSNSVSINTREAKNDAESTNVTAGFLLLNATVGIGIINLPEAYQNVDNLAIAISIHCILGGLSLISMLIVAYTTDKTQRSSLQDIVFDFYGEKYRTLSSVVIFVSLYFYCTSLIVLIGDQIEECK</sequence>
<dbReference type="GO" id="GO:0015179">
    <property type="term" value="F:L-amino acid transmembrane transporter activity"/>
    <property type="evidence" value="ECO:0007669"/>
    <property type="project" value="TreeGrafter"/>
</dbReference>
<feature type="compositionally biased region" description="Low complexity" evidence="5">
    <location>
        <begin position="40"/>
        <end position="57"/>
    </location>
</feature>